<feature type="transmembrane region" description="Helical" evidence="7">
    <location>
        <begin position="244"/>
        <end position="262"/>
    </location>
</feature>
<comment type="similarity">
    <text evidence="2">Belongs to the acyltransferase 3 family.</text>
</comment>
<dbReference type="EMBL" id="DYXY01000067">
    <property type="protein sequence ID" value="HJE14969.1"/>
    <property type="molecule type" value="Genomic_DNA"/>
</dbReference>
<comment type="caution">
    <text evidence="9">The sequence shown here is derived from an EMBL/GenBank/DDBJ whole genome shotgun (WGS) entry which is preliminary data.</text>
</comment>
<dbReference type="Pfam" id="PF01757">
    <property type="entry name" value="Acyl_transf_3"/>
    <property type="match status" value="1"/>
</dbReference>
<gene>
    <name evidence="9" type="ORF">K8W17_02700</name>
</gene>
<feature type="transmembrane region" description="Helical" evidence="7">
    <location>
        <begin position="215"/>
        <end position="232"/>
    </location>
</feature>
<dbReference type="Proteomes" id="UP000774947">
    <property type="component" value="Unassembled WGS sequence"/>
</dbReference>
<keyword evidence="4 7" id="KW-0812">Transmembrane</keyword>
<dbReference type="GO" id="GO:0009246">
    <property type="term" value="P:enterobacterial common antigen biosynthetic process"/>
    <property type="evidence" value="ECO:0007669"/>
    <property type="project" value="TreeGrafter"/>
</dbReference>
<feature type="domain" description="Acyltransferase 3" evidence="8">
    <location>
        <begin position="21"/>
        <end position="375"/>
    </location>
</feature>
<evidence type="ECO:0000259" key="8">
    <source>
        <dbReference type="Pfam" id="PF01757"/>
    </source>
</evidence>
<sequence length="415" mass="48148">MVAQSTELTSSTNKPKKPYLHEVDLMRNIFIFGVLLNHTTSAFARHMTDGSWSQLLLQATHLMLHFTRMGFMFMTGLVLFLNYYQRDHQNWWQFWKKRYTSVGIPYLAWNAILLLLTTLGGKTAFSGRNYWQELLDAVIHGNHFYLYYVFVTFQLYLIFPVLVGLFKRHPKKHFLFLVVSLALQMLLLVAIKYGLPHIDRSTWPYWFRSYGMNIIVYQAYFIAGAFTAIHYQQVVHWLTTQASVIYRLAMLLALGTVGLYFFNQNVLHLSLARTQLVHQPYIMLYALIMIATVFLLGLKYANLRTTRLDPAVDHFIKLGSKVSFGIYLVQTIPLLLLNGILSYLDYLPAWFLLLLLPLGYLLVGAGSFMIAWFCYRVPPFGILIGRMQQPAVARRSTIINENKQQNVNELTTKKI</sequence>
<evidence type="ECO:0000256" key="6">
    <source>
        <dbReference type="ARBA" id="ARBA00023136"/>
    </source>
</evidence>
<keyword evidence="6 7" id="KW-0472">Membrane</keyword>
<protein>
    <submittedName>
        <fullName evidence="9">Acyltransferase</fullName>
    </submittedName>
</protein>
<evidence type="ECO:0000256" key="2">
    <source>
        <dbReference type="ARBA" id="ARBA00007400"/>
    </source>
</evidence>
<keyword evidence="5 7" id="KW-1133">Transmembrane helix</keyword>
<dbReference type="InterPro" id="IPR002656">
    <property type="entry name" value="Acyl_transf_3_dom"/>
</dbReference>
<dbReference type="PANTHER" id="PTHR40074">
    <property type="entry name" value="O-ACETYLTRANSFERASE WECH"/>
    <property type="match status" value="1"/>
</dbReference>
<keyword evidence="3" id="KW-1003">Cell membrane</keyword>
<evidence type="ECO:0000256" key="4">
    <source>
        <dbReference type="ARBA" id="ARBA00022692"/>
    </source>
</evidence>
<evidence type="ECO:0000256" key="3">
    <source>
        <dbReference type="ARBA" id="ARBA00022475"/>
    </source>
</evidence>
<feature type="transmembrane region" description="Helical" evidence="7">
    <location>
        <begin position="25"/>
        <end position="44"/>
    </location>
</feature>
<feature type="transmembrane region" description="Helical" evidence="7">
    <location>
        <begin position="173"/>
        <end position="195"/>
    </location>
</feature>
<feature type="transmembrane region" description="Helical" evidence="7">
    <location>
        <begin position="64"/>
        <end position="84"/>
    </location>
</feature>
<feature type="transmembrane region" description="Helical" evidence="7">
    <location>
        <begin position="322"/>
        <end position="344"/>
    </location>
</feature>
<dbReference type="GO" id="GO:0005886">
    <property type="term" value="C:plasma membrane"/>
    <property type="evidence" value="ECO:0007669"/>
    <property type="project" value="UniProtKB-SubCell"/>
</dbReference>
<evidence type="ECO:0000256" key="7">
    <source>
        <dbReference type="SAM" id="Phobius"/>
    </source>
</evidence>
<feature type="transmembrane region" description="Helical" evidence="7">
    <location>
        <begin position="104"/>
        <end position="125"/>
    </location>
</feature>
<evidence type="ECO:0000256" key="5">
    <source>
        <dbReference type="ARBA" id="ARBA00022989"/>
    </source>
</evidence>
<accession>A0A921DV81</accession>
<name>A0A921DV81_9LACO</name>
<keyword evidence="9" id="KW-0012">Acyltransferase</keyword>
<feature type="transmembrane region" description="Helical" evidence="7">
    <location>
        <begin position="350"/>
        <end position="375"/>
    </location>
</feature>
<dbReference type="AlphaFoldDB" id="A0A921DV81"/>
<evidence type="ECO:0000256" key="1">
    <source>
        <dbReference type="ARBA" id="ARBA00004651"/>
    </source>
</evidence>
<reference evidence="9" key="2">
    <citation type="submission" date="2021-09" db="EMBL/GenBank/DDBJ databases">
        <authorList>
            <person name="Gilroy R."/>
        </authorList>
    </citation>
    <scope>NUCLEOTIDE SEQUENCE</scope>
    <source>
        <strain evidence="9">CHK173-2119</strain>
    </source>
</reference>
<dbReference type="PANTHER" id="PTHR40074:SF2">
    <property type="entry name" value="O-ACETYLTRANSFERASE WECH"/>
    <property type="match status" value="1"/>
</dbReference>
<organism evidence="9 10">
    <name type="scientific">Lapidilactobacillus dextrinicus</name>
    <dbReference type="NCBI Taxonomy" id="51664"/>
    <lineage>
        <taxon>Bacteria</taxon>
        <taxon>Bacillati</taxon>
        <taxon>Bacillota</taxon>
        <taxon>Bacilli</taxon>
        <taxon>Lactobacillales</taxon>
        <taxon>Lactobacillaceae</taxon>
        <taxon>Lapidilactobacillus</taxon>
    </lineage>
</organism>
<evidence type="ECO:0000313" key="9">
    <source>
        <dbReference type="EMBL" id="HJE14969.1"/>
    </source>
</evidence>
<dbReference type="GO" id="GO:0016413">
    <property type="term" value="F:O-acetyltransferase activity"/>
    <property type="evidence" value="ECO:0007669"/>
    <property type="project" value="TreeGrafter"/>
</dbReference>
<keyword evidence="9" id="KW-0808">Transferase</keyword>
<feature type="transmembrane region" description="Helical" evidence="7">
    <location>
        <begin position="145"/>
        <end position="166"/>
    </location>
</feature>
<reference evidence="9" key="1">
    <citation type="journal article" date="2021" name="PeerJ">
        <title>Extensive microbial diversity within the chicken gut microbiome revealed by metagenomics and culture.</title>
        <authorList>
            <person name="Gilroy R."/>
            <person name="Ravi A."/>
            <person name="Getino M."/>
            <person name="Pursley I."/>
            <person name="Horton D.L."/>
            <person name="Alikhan N.F."/>
            <person name="Baker D."/>
            <person name="Gharbi K."/>
            <person name="Hall N."/>
            <person name="Watson M."/>
            <person name="Adriaenssens E.M."/>
            <person name="Foster-Nyarko E."/>
            <person name="Jarju S."/>
            <person name="Secka A."/>
            <person name="Antonio M."/>
            <person name="Oren A."/>
            <person name="Chaudhuri R.R."/>
            <person name="La Ragione R."/>
            <person name="Hildebrand F."/>
            <person name="Pallen M.J."/>
        </authorList>
    </citation>
    <scope>NUCLEOTIDE SEQUENCE</scope>
    <source>
        <strain evidence="9">CHK173-2119</strain>
    </source>
</reference>
<evidence type="ECO:0000313" key="10">
    <source>
        <dbReference type="Proteomes" id="UP000774947"/>
    </source>
</evidence>
<feature type="transmembrane region" description="Helical" evidence="7">
    <location>
        <begin position="282"/>
        <end position="301"/>
    </location>
</feature>
<proteinExistence type="inferred from homology"/>
<comment type="subcellular location">
    <subcellularLocation>
        <location evidence="1">Cell membrane</location>
        <topology evidence="1">Multi-pass membrane protein</topology>
    </subcellularLocation>
</comment>